<dbReference type="PANTHER" id="PTHR10434:SF55">
    <property type="entry name" value="POSSIBLE ACYLTRANSFERASE"/>
    <property type="match status" value="1"/>
</dbReference>
<evidence type="ECO:0000256" key="3">
    <source>
        <dbReference type="SAM" id="MobiDB-lite"/>
    </source>
</evidence>
<evidence type="ECO:0000313" key="5">
    <source>
        <dbReference type="EMBL" id="OUE08676.1"/>
    </source>
</evidence>
<keyword evidence="1 5" id="KW-0808">Transferase</keyword>
<protein>
    <submittedName>
        <fullName evidence="5">1-acyl-sn-glycerol-3-phosphate acyltransferase</fullName>
    </submittedName>
</protein>
<dbReference type="GO" id="GO:0005886">
    <property type="term" value="C:plasma membrane"/>
    <property type="evidence" value="ECO:0007669"/>
    <property type="project" value="TreeGrafter"/>
</dbReference>
<dbReference type="OrthoDB" id="9806008at2"/>
<evidence type="ECO:0000256" key="2">
    <source>
        <dbReference type="ARBA" id="ARBA00023315"/>
    </source>
</evidence>
<evidence type="ECO:0000256" key="1">
    <source>
        <dbReference type="ARBA" id="ARBA00022679"/>
    </source>
</evidence>
<proteinExistence type="predicted"/>
<dbReference type="GO" id="GO:0006654">
    <property type="term" value="P:phosphatidic acid biosynthetic process"/>
    <property type="evidence" value="ECO:0007669"/>
    <property type="project" value="TreeGrafter"/>
</dbReference>
<keyword evidence="2 5" id="KW-0012">Acyltransferase</keyword>
<dbReference type="RefSeq" id="WP_094115613.1">
    <property type="nucleotide sequence ID" value="NZ_PSTS01000016.1"/>
</dbReference>
<comment type="caution">
    <text evidence="5">The sequence shown here is derived from an EMBL/GenBank/DDBJ whole genome shotgun (WGS) entry which is preliminary data.</text>
</comment>
<dbReference type="PANTHER" id="PTHR10434">
    <property type="entry name" value="1-ACYL-SN-GLYCEROL-3-PHOSPHATE ACYLTRANSFERASE"/>
    <property type="match status" value="1"/>
</dbReference>
<dbReference type="Proteomes" id="UP000195106">
    <property type="component" value="Unassembled WGS sequence"/>
</dbReference>
<dbReference type="CDD" id="cd07989">
    <property type="entry name" value="LPLAT_AGPAT-like"/>
    <property type="match status" value="1"/>
</dbReference>
<evidence type="ECO:0000259" key="4">
    <source>
        <dbReference type="SMART" id="SM00563"/>
    </source>
</evidence>
<reference evidence="5 6" key="1">
    <citation type="submission" date="2016-08" db="EMBL/GenBank/DDBJ databases">
        <title>Genome sequence of Clavibacter michiganensis spp. strain CASJ009.</title>
        <authorList>
            <person name="Thapa S.P."/>
            <person name="Coaker G."/>
        </authorList>
    </citation>
    <scope>NUCLEOTIDE SEQUENCE [LARGE SCALE GENOMIC DNA]</scope>
    <source>
        <strain evidence="5">CASJ009</strain>
    </source>
</reference>
<feature type="domain" description="Phospholipid/glycerol acyltransferase" evidence="4">
    <location>
        <begin position="42"/>
        <end position="161"/>
    </location>
</feature>
<dbReference type="Pfam" id="PF01553">
    <property type="entry name" value="Acyltransferase"/>
    <property type="match status" value="1"/>
</dbReference>
<dbReference type="AlphaFoldDB" id="A0A251XT38"/>
<dbReference type="EMBL" id="MDHJ01000001">
    <property type="protein sequence ID" value="OUE08676.1"/>
    <property type="molecule type" value="Genomic_DNA"/>
</dbReference>
<organism evidence="5 6">
    <name type="scientific">Clavibacter michiganensis</name>
    <dbReference type="NCBI Taxonomy" id="28447"/>
    <lineage>
        <taxon>Bacteria</taxon>
        <taxon>Bacillati</taxon>
        <taxon>Actinomycetota</taxon>
        <taxon>Actinomycetes</taxon>
        <taxon>Micrococcales</taxon>
        <taxon>Microbacteriaceae</taxon>
        <taxon>Clavibacter</taxon>
    </lineage>
</organism>
<evidence type="ECO:0000313" key="6">
    <source>
        <dbReference type="Proteomes" id="UP000195106"/>
    </source>
</evidence>
<dbReference type="SUPFAM" id="SSF69593">
    <property type="entry name" value="Glycerol-3-phosphate (1)-acyltransferase"/>
    <property type="match status" value="1"/>
</dbReference>
<dbReference type="InterPro" id="IPR002123">
    <property type="entry name" value="Plipid/glycerol_acylTrfase"/>
</dbReference>
<dbReference type="SMART" id="SM00563">
    <property type="entry name" value="PlsC"/>
    <property type="match status" value="1"/>
</dbReference>
<accession>A0A251XT38</accession>
<gene>
    <name evidence="5" type="primary">plsC_2</name>
    <name evidence="5" type="ORF">CMsap09_06995</name>
</gene>
<sequence>MANEKARPSIFWVLAALVLPVLNMAVRFEIRNPERLPRTGSYVLAPNHYSEIDPVVMGAVAWKLGRLPRFLAKASLFEVPVVGWFLRRSGQIPVQRDGGVRGGQAISQATELARDGRIVVVYPEGTLTRDPDLWPMRGKTGAVRLALQSGIPVIPAAHWGTQQLMGRYSKRVRLFPRSTIHVVIGEPVDLARFRDRSLDSATLTEATAVVMAAITELVEELRGETAPTERWDPRSRNQKETGRFE</sequence>
<dbReference type="GO" id="GO:0003841">
    <property type="term" value="F:1-acylglycerol-3-phosphate O-acyltransferase activity"/>
    <property type="evidence" value="ECO:0007669"/>
    <property type="project" value="TreeGrafter"/>
</dbReference>
<feature type="region of interest" description="Disordered" evidence="3">
    <location>
        <begin position="222"/>
        <end position="245"/>
    </location>
</feature>
<name>A0A251XT38_9MICO</name>